<evidence type="ECO:0000313" key="3">
    <source>
        <dbReference type="Proteomes" id="UP000324748"/>
    </source>
</evidence>
<protein>
    <submittedName>
        <fullName evidence="2">Uncharacterized protein</fullName>
    </submittedName>
</protein>
<dbReference type="Proteomes" id="UP000324748">
    <property type="component" value="Unassembled WGS sequence"/>
</dbReference>
<gene>
    <name evidence="2" type="ORF">PGT21_032229</name>
</gene>
<accession>A0A5B0MEE7</accession>
<evidence type="ECO:0000313" key="2">
    <source>
        <dbReference type="EMBL" id="KAA1075255.1"/>
    </source>
</evidence>
<proteinExistence type="predicted"/>
<name>A0A5B0MEE7_PUCGR</name>
<dbReference type="AlphaFoldDB" id="A0A5B0MEE7"/>
<sequence>MPGVYSDVLWMPSWAIPGPGTSQVQWHPWAAPIFAKCDVPGTAFCPRDISDRSPSRLPLYPPLRSSKQNKLMPLLRSSVPHGGAGMHYPLDPIPALVPEPRRNRKA</sequence>
<feature type="region of interest" description="Disordered" evidence="1">
    <location>
        <begin position="83"/>
        <end position="106"/>
    </location>
</feature>
<comment type="caution">
    <text evidence="2">The sequence shown here is derived from an EMBL/GenBank/DDBJ whole genome shotgun (WGS) entry which is preliminary data.</text>
</comment>
<organism evidence="2 3">
    <name type="scientific">Puccinia graminis f. sp. tritici</name>
    <dbReference type="NCBI Taxonomy" id="56615"/>
    <lineage>
        <taxon>Eukaryota</taxon>
        <taxon>Fungi</taxon>
        <taxon>Dikarya</taxon>
        <taxon>Basidiomycota</taxon>
        <taxon>Pucciniomycotina</taxon>
        <taxon>Pucciniomycetes</taxon>
        <taxon>Pucciniales</taxon>
        <taxon>Pucciniaceae</taxon>
        <taxon>Puccinia</taxon>
    </lineage>
</organism>
<keyword evidence="3" id="KW-1185">Reference proteome</keyword>
<reference evidence="2 3" key="1">
    <citation type="submission" date="2019-05" db="EMBL/GenBank/DDBJ databases">
        <title>Emergence of the Ug99 lineage of the wheat stem rust pathogen through somatic hybridization.</title>
        <authorList>
            <person name="Li F."/>
            <person name="Upadhyaya N.M."/>
            <person name="Sperschneider J."/>
            <person name="Matny O."/>
            <person name="Nguyen-Phuc H."/>
            <person name="Mago R."/>
            <person name="Raley C."/>
            <person name="Miller M.E."/>
            <person name="Silverstein K.A.T."/>
            <person name="Henningsen E."/>
            <person name="Hirsch C.D."/>
            <person name="Visser B."/>
            <person name="Pretorius Z.A."/>
            <person name="Steffenson B.J."/>
            <person name="Schwessinger B."/>
            <person name="Dodds P.N."/>
            <person name="Figueroa M."/>
        </authorList>
    </citation>
    <scope>NUCLEOTIDE SEQUENCE [LARGE SCALE GENOMIC DNA]</scope>
    <source>
        <strain evidence="2">21-0</strain>
    </source>
</reference>
<dbReference type="EMBL" id="VSWC01000157">
    <property type="protein sequence ID" value="KAA1075255.1"/>
    <property type="molecule type" value="Genomic_DNA"/>
</dbReference>
<evidence type="ECO:0000256" key="1">
    <source>
        <dbReference type="SAM" id="MobiDB-lite"/>
    </source>
</evidence>